<evidence type="ECO:0000256" key="1">
    <source>
        <dbReference type="SAM" id="MobiDB-lite"/>
    </source>
</evidence>
<dbReference type="AlphaFoldDB" id="A0A1Y2HYL1"/>
<name>A0A1Y2HYL1_9FUNG</name>
<keyword evidence="2" id="KW-0472">Membrane</keyword>
<feature type="transmembrane region" description="Helical" evidence="2">
    <location>
        <begin position="254"/>
        <end position="276"/>
    </location>
</feature>
<sequence length="626" mass="68185">MLAIPSAGAAAFAKQHAGPSISSSPSLPAALDPPVPASHKSLPRTRREGSITPCTFKGHHRLSILSASAPPSVHEAIMNLKVPSPIILTISLYVFLFVHVPLITKLAITKAFSQNWDQAVREHTLLWSAWAVWLALFGISAIVYGVQLMSVLAANEADRMESNALKGQLVSTTVGAQAANMAVAESSPAASMASHATSGTLGRTGRTSNSRDSGSPGSGPERAAAPPVKSATSPAVIDPLEAQRKLALAQVRSIVVTAPVFALVYSAIDVLNVFAYRALQQDPQVIETWLWIVPAAMHILAQGLAHADAFVGLSLVIWRERKESKIRLHRPCAPPPYMSEAGFGNFGVTITGYDASTVGIQYVAHCIGLGMASAALPLAVYVTYNQFWVRRRPLFTKRKDRPQPSESLAICFAFATLATASWHLCSSQTRVHLWFDPLAHELCIGFSSLGLLLHLVGVMRAIPVSSTKSMFVRKGSRLQSLLFRLRVPSPGILTAVVYFYSFIHVPLATVLALRFGTVTNWAAMFLNFYAHWGQWTLWLSLFSITATLLDGRHNRRWRAVQIFVRVASIQVNEHPAKSHSRNCNGSYQILEQQQLTRDFSSPIHVLESTAYRNSTRNTTSSNSNSD</sequence>
<keyword evidence="2" id="KW-1133">Transmembrane helix</keyword>
<dbReference type="Proteomes" id="UP000193411">
    <property type="component" value="Unassembled WGS sequence"/>
</dbReference>
<organism evidence="3 4">
    <name type="scientific">Catenaria anguillulae PL171</name>
    <dbReference type="NCBI Taxonomy" id="765915"/>
    <lineage>
        <taxon>Eukaryota</taxon>
        <taxon>Fungi</taxon>
        <taxon>Fungi incertae sedis</taxon>
        <taxon>Blastocladiomycota</taxon>
        <taxon>Blastocladiomycetes</taxon>
        <taxon>Blastocladiales</taxon>
        <taxon>Catenariaceae</taxon>
        <taxon>Catenaria</taxon>
    </lineage>
</organism>
<reference evidence="3 4" key="1">
    <citation type="submission" date="2016-07" db="EMBL/GenBank/DDBJ databases">
        <title>Pervasive Adenine N6-methylation of Active Genes in Fungi.</title>
        <authorList>
            <consortium name="DOE Joint Genome Institute"/>
            <person name="Mondo S.J."/>
            <person name="Dannebaum R.O."/>
            <person name="Kuo R.C."/>
            <person name="Labutti K."/>
            <person name="Haridas S."/>
            <person name="Kuo A."/>
            <person name="Salamov A."/>
            <person name="Ahrendt S.R."/>
            <person name="Lipzen A."/>
            <person name="Sullivan W."/>
            <person name="Andreopoulos W.B."/>
            <person name="Clum A."/>
            <person name="Lindquist E."/>
            <person name="Daum C."/>
            <person name="Ramamoorthy G.K."/>
            <person name="Gryganskyi A."/>
            <person name="Culley D."/>
            <person name="Magnuson J.K."/>
            <person name="James T.Y."/>
            <person name="O'Malley M.A."/>
            <person name="Stajich J.E."/>
            <person name="Spatafora J.W."/>
            <person name="Visel A."/>
            <person name="Grigoriev I.V."/>
        </authorList>
    </citation>
    <scope>NUCLEOTIDE SEQUENCE [LARGE SCALE GENOMIC DNA]</scope>
    <source>
        <strain evidence="3 4">PL171</strain>
    </source>
</reference>
<evidence type="ECO:0000256" key="2">
    <source>
        <dbReference type="SAM" id="Phobius"/>
    </source>
</evidence>
<feature type="transmembrane region" description="Helical" evidence="2">
    <location>
        <begin position="128"/>
        <end position="154"/>
    </location>
</feature>
<accession>A0A1Y2HYL1</accession>
<feature type="transmembrane region" description="Helical" evidence="2">
    <location>
        <begin position="362"/>
        <end position="384"/>
    </location>
</feature>
<feature type="transmembrane region" description="Helical" evidence="2">
    <location>
        <begin position="405"/>
        <end position="424"/>
    </location>
</feature>
<comment type="caution">
    <text evidence="3">The sequence shown here is derived from an EMBL/GenBank/DDBJ whole genome shotgun (WGS) entry which is preliminary data.</text>
</comment>
<feature type="transmembrane region" description="Helical" evidence="2">
    <location>
        <begin position="288"/>
        <end position="316"/>
    </location>
</feature>
<evidence type="ECO:0000313" key="3">
    <source>
        <dbReference type="EMBL" id="ORZ39696.1"/>
    </source>
</evidence>
<gene>
    <name evidence="3" type="ORF">BCR44DRAFT_1482373</name>
</gene>
<evidence type="ECO:0000313" key="4">
    <source>
        <dbReference type="Proteomes" id="UP000193411"/>
    </source>
</evidence>
<keyword evidence="4" id="KW-1185">Reference proteome</keyword>
<keyword evidence="2" id="KW-0812">Transmembrane</keyword>
<feature type="transmembrane region" description="Helical" evidence="2">
    <location>
        <begin position="532"/>
        <end position="549"/>
    </location>
</feature>
<feature type="compositionally biased region" description="Low complexity" evidence="1">
    <location>
        <begin position="197"/>
        <end position="211"/>
    </location>
</feature>
<feature type="transmembrane region" description="Helical" evidence="2">
    <location>
        <begin position="444"/>
        <end position="466"/>
    </location>
</feature>
<feature type="transmembrane region" description="Helical" evidence="2">
    <location>
        <begin position="86"/>
        <end position="108"/>
    </location>
</feature>
<dbReference type="EMBL" id="MCFL01000004">
    <property type="protein sequence ID" value="ORZ39696.1"/>
    <property type="molecule type" value="Genomic_DNA"/>
</dbReference>
<proteinExistence type="predicted"/>
<feature type="region of interest" description="Disordered" evidence="1">
    <location>
        <begin position="23"/>
        <end position="50"/>
    </location>
</feature>
<feature type="region of interest" description="Disordered" evidence="1">
    <location>
        <begin position="189"/>
        <end position="232"/>
    </location>
</feature>
<feature type="transmembrane region" description="Helical" evidence="2">
    <location>
        <begin position="487"/>
        <end position="512"/>
    </location>
</feature>
<protein>
    <submittedName>
        <fullName evidence="3">Uncharacterized protein</fullName>
    </submittedName>
</protein>